<name>A0A934R3X6_9BACT</name>
<dbReference type="PANTHER" id="PTHR21666:SF270">
    <property type="entry name" value="MUREIN HYDROLASE ACTIVATOR ENVC"/>
    <property type="match status" value="1"/>
</dbReference>
<reference evidence="2" key="1">
    <citation type="submission" date="2021-01" db="EMBL/GenBank/DDBJ databases">
        <title>Modified the classification status of verrucomicrobia.</title>
        <authorList>
            <person name="Feng X."/>
        </authorList>
    </citation>
    <scope>NUCLEOTIDE SEQUENCE</scope>
    <source>
        <strain evidence="2">JCM 18052</strain>
    </source>
</reference>
<dbReference type="CDD" id="cd12797">
    <property type="entry name" value="M23_peptidase"/>
    <property type="match status" value="1"/>
</dbReference>
<dbReference type="PANTHER" id="PTHR21666">
    <property type="entry name" value="PEPTIDASE-RELATED"/>
    <property type="match status" value="1"/>
</dbReference>
<dbReference type="Pfam" id="PF01551">
    <property type="entry name" value="Peptidase_M23"/>
    <property type="match status" value="1"/>
</dbReference>
<evidence type="ECO:0000313" key="3">
    <source>
        <dbReference type="Proteomes" id="UP000600139"/>
    </source>
</evidence>
<dbReference type="Gene3D" id="2.70.70.10">
    <property type="entry name" value="Glucose Permease (Domain IIA)"/>
    <property type="match status" value="1"/>
</dbReference>
<evidence type="ECO:0000259" key="1">
    <source>
        <dbReference type="Pfam" id="PF01551"/>
    </source>
</evidence>
<dbReference type="SUPFAM" id="SSF51261">
    <property type="entry name" value="Duplicated hybrid motif"/>
    <property type="match status" value="1"/>
</dbReference>
<protein>
    <submittedName>
        <fullName evidence="2">M23 family metallopeptidase</fullName>
    </submittedName>
</protein>
<dbReference type="InterPro" id="IPR016047">
    <property type="entry name" value="M23ase_b-sheet_dom"/>
</dbReference>
<dbReference type="GO" id="GO:0004222">
    <property type="term" value="F:metalloendopeptidase activity"/>
    <property type="evidence" value="ECO:0007669"/>
    <property type="project" value="TreeGrafter"/>
</dbReference>
<organism evidence="2 3">
    <name type="scientific">Luteolibacter yonseiensis</name>
    <dbReference type="NCBI Taxonomy" id="1144680"/>
    <lineage>
        <taxon>Bacteria</taxon>
        <taxon>Pseudomonadati</taxon>
        <taxon>Verrucomicrobiota</taxon>
        <taxon>Verrucomicrobiia</taxon>
        <taxon>Verrucomicrobiales</taxon>
        <taxon>Verrucomicrobiaceae</taxon>
        <taxon>Luteolibacter</taxon>
    </lineage>
</organism>
<dbReference type="Proteomes" id="UP000600139">
    <property type="component" value="Unassembled WGS sequence"/>
</dbReference>
<gene>
    <name evidence="2" type="ORF">JIN84_05325</name>
</gene>
<comment type="caution">
    <text evidence="2">The sequence shown here is derived from an EMBL/GenBank/DDBJ whole genome shotgun (WGS) entry which is preliminary data.</text>
</comment>
<dbReference type="InterPro" id="IPR050570">
    <property type="entry name" value="Cell_wall_metabolism_enzyme"/>
</dbReference>
<dbReference type="AlphaFoldDB" id="A0A934R3X6"/>
<sequence length="226" mass="24426">MLFLLAGVLMLRRIGPGTIDADTPLEMPRNGEVDHRFNFLSAWETAQIPNASRFDPALGTEHGGLVYNAQKFWEMNEKRGGHHTGDDLNGIGGMNTDFGDPIFCTADGRVVYAGEPSPGWGNLVVIAHRAPDGRPLHSMYAHLHRIDVKRGDLVPRGGKVGIVGTANGHYPAHLHFEMRTSDGVDIGAGYAMFPLNRLDPAATIVGLRNAAVDELSPSPLAVEESK</sequence>
<accession>A0A934R3X6</accession>
<dbReference type="RefSeq" id="WP_200349971.1">
    <property type="nucleotide sequence ID" value="NZ_BAABHZ010000010.1"/>
</dbReference>
<keyword evidence="3" id="KW-1185">Reference proteome</keyword>
<evidence type="ECO:0000313" key="2">
    <source>
        <dbReference type="EMBL" id="MBK1815025.1"/>
    </source>
</evidence>
<feature type="domain" description="M23ase beta-sheet core" evidence="1">
    <location>
        <begin position="96"/>
        <end position="181"/>
    </location>
</feature>
<proteinExistence type="predicted"/>
<dbReference type="InterPro" id="IPR011055">
    <property type="entry name" value="Dup_hybrid_motif"/>
</dbReference>
<dbReference type="EMBL" id="JAENIK010000004">
    <property type="protein sequence ID" value="MBK1815025.1"/>
    <property type="molecule type" value="Genomic_DNA"/>
</dbReference>